<feature type="non-terminal residue" evidence="1">
    <location>
        <position position="189"/>
    </location>
</feature>
<sequence length="189" mass="20876">EPRNTNTPHAGYGRPAKDQQTDSRQTSRQTSSQTSTQTSTQTSRQTSTQTSRQTAGRPSVRPADRPSGRPADRPAHRPADRPAHRPATTTQSSTQRSTQTSRQRDTRSFVHLLSEKPEQMTASPLGVLPSWWLATARSSFHKTQPDVPEPGRQVGRGPGAPPLPHRVRGWQIFKPAGGHHTIVLVVHHF</sequence>
<protein>
    <submittedName>
        <fullName evidence="1">Uncharacterized protein</fullName>
    </submittedName>
</protein>
<accession>A0ACB9WYB3</accession>
<evidence type="ECO:0000313" key="1">
    <source>
        <dbReference type="EMBL" id="KAI4818423.1"/>
    </source>
</evidence>
<feature type="non-terminal residue" evidence="1">
    <location>
        <position position="1"/>
    </location>
</feature>
<evidence type="ECO:0000313" key="2">
    <source>
        <dbReference type="Proteomes" id="UP001057452"/>
    </source>
</evidence>
<keyword evidence="2" id="KW-1185">Reference proteome</keyword>
<gene>
    <name evidence="1" type="ORF">KUCAC02_011764</name>
</gene>
<organism evidence="1 2">
    <name type="scientific">Chaenocephalus aceratus</name>
    <name type="common">Blackfin icefish</name>
    <name type="synonym">Chaenichthys aceratus</name>
    <dbReference type="NCBI Taxonomy" id="36190"/>
    <lineage>
        <taxon>Eukaryota</taxon>
        <taxon>Metazoa</taxon>
        <taxon>Chordata</taxon>
        <taxon>Craniata</taxon>
        <taxon>Vertebrata</taxon>
        <taxon>Euteleostomi</taxon>
        <taxon>Actinopterygii</taxon>
        <taxon>Neopterygii</taxon>
        <taxon>Teleostei</taxon>
        <taxon>Neoteleostei</taxon>
        <taxon>Acanthomorphata</taxon>
        <taxon>Eupercaria</taxon>
        <taxon>Perciformes</taxon>
        <taxon>Notothenioidei</taxon>
        <taxon>Channichthyidae</taxon>
        <taxon>Chaenocephalus</taxon>
    </lineage>
</organism>
<dbReference type="Proteomes" id="UP001057452">
    <property type="component" value="Chromosome 11"/>
</dbReference>
<proteinExistence type="predicted"/>
<reference evidence="1" key="1">
    <citation type="submission" date="2022-05" db="EMBL/GenBank/DDBJ databases">
        <title>Chromosome-level genome of Chaenocephalus aceratus.</title>
        <authorList>
            <person name="Park H."/>
        </authorList>
    </citation>
    <scope>NUCLEOTIDE SEQUENCE</scope>
    <source>
        <strain evidence="1">KU_202001</strain>
    </source>
</reference>
<comment type="caution">
    <text evidence="1">The sequence shown here is derived from an EMBL/GenBank/DDBJ whole genome shotgun (WGS) entry which is preliminary data.</text>
</comment>
<name>A0ACB9WYB3_CHAAC</name>
<dbReference type="EMBL" id="CM043795">
    <property type="protein sequence ID" value="KAI4818423.1"/>
    <property type="molecule type" value="Genomic_DNA"/>
</dbReference>